<accession>A0AAW1UNY0</accession>
<dbReference type="PANTHER" id="PTHR28541:SF1">
    <property type="entry name" value="DDB1- AND CUL4-ASSOCIATED FACTOR 15"/>
    <property type="match status" value="1"/>
</dbReference>
<dbReference type="InterPro" id="IPR038914">
    <property type="entry name" value="DCAF15"/>
</dbReference>
<dbReference type="GO" id="GO:0016567">
    <property type="term" value="P:protein ubiquitination"/>
    <property type="evidence" value="ECO:0007669"/>
    <property type="project" value="InterPro"/>
</dbReference>
<dbReference type="PANTHER" id="PTHR28541">
    <property type="entry name" value="DDB1- AND CUL4-ASSOCIATED FACTOR 15"/>
    <property type="match status" value="1"/>
</dbReference>
<dbReference type="InterPro" id="IPR047319">
    <property type="entry name" value="DCAF15_C"/>
</dbReference>
<protein>
    <recommendedName>
        <fullName evidence="1">DDB1- and CUL4-associated factor 15 WD40 repeat-containing domain-containing protein</fullName>
    </recommendedName>
</protein>
<keyword evidence="3" id="KW-1185">Reference proteome</keyword>
<reference evidence="2 3" key="1">
    <citation type="submission" date="2023-03" db="EMBL/GenBank/DDBJ databases">
        <title>Genome insight into feeding habits of ladybird beetles.</title>
        <authorList>
            <person name="Li H.-S."/>
            <person name="Huang Y.-H."/>
            <person name="Pang H."/>
        </authorList>
    </citation>
    <scope>NUCLEOTIDE SEQUENCE [LARGE SCALE GENOMIC DNA]</scope>
    <source>
        <strain evidence="2">SYSU_2023b</strain>
        <tissue evidence="2">Whole body</tissue>
    </source>
</reference>
<dbReference type="CDD" id="cd20913">
    <property type="entry name" value="DCAF15-CTD"/>
    <property type="match status" value="1"/>
</dbReference>
<dbReference type="AlphaFoldDB" id="A0AAW1UNY0"/>
<dbReference type="EMBL" id="JARQZJ010000070">
    <property type="protein sequence ID" value="KAK9881702.1"/>
    <property type="molecule type" value="Genomic_DNA"/>
</dbReference>
<dbReference type="InterPro" id="IPR032734">
    <property type="entry name" value="DCAF15_WD40"/>
</dbReference>
<dbReference type="Proteomes" id="UP001431783">
    <property type="component" value="Unassembled WGS sequence"/>
</dbReference>
<sequence length="814" mass="93101">MAYTDDNFYDTFSEKSTSSVFDSTYDVEEDPEVADNSKNTNITIHVLNRQIYGRFTKNCRAKTEKVFKKIHPQCKMPLSSLVRTTENMHHVFMGFTLCGTYFLSFTEKGVGAEADILYMLNTSYEYELHLWRFQPGMDLKYLTKYRIFKQLQDSSNVLDNVMFMQFPLDPHKIICYGVVSSNTSMAYITILTLPSKSCRHCNKSTLSKPENVVSEGWCSKHGFILHYTFPLSNPSPVFDPHISLAYPDYLVVNTGHYIHILNITTSNPPQSSNVAINIKDEEKLGLNFNDAQSEVSEGVSDNFETNSVVDAILEDFNEYDLEGSECNKPFHELNISCEPLNVTGKSYHNTLVQNIVDPRMKRLQTSKEYQFSVPNSSTVQKTNEKTKVDLKNAEKAYEFIEENEKCEKLSSFRKRRLAEKKYEFSEDNTENIVPFNSLRRERRFFRRCIRSPDLNTLFLSPRSSGIRSPMLSPSSRNGQFSPSGPRHVYCTSFRNSPHHSNRSPISPKEGARKFYAYSPSGLDSDSEYDSRLIMKSSGNFSSFSSAPGWGSENSRSNSSGLLIVDPAGKEAKPKWIKKVVRRYSNGDFETSSLLSGQSRDDYNIPIEIPLIAQTPTDQLLDIVPDFKVDQITQMQLIVTQRTFDCEQFVQRQAQQLCTESQLQFLHCHDYDIKIIYICPIEGHIICKANIKIGALRNASNCKPAIYCSEFIFTWNIATDAFKVLFSPSEKLCLVKDFKPISPFKLPKVNCQKVLVLDYGFMSTKTILRDYASNYEVYLGEGELPFISSNSNYLSSEEFFYFSEYVSSDLEENLL</sequence>
<dbReference type="Pfam" id="PF14939">
    <property type="entry name" value="DCAF15_WD40"/>
    <property type="match status" value="1"/>
</dbReference>
<name>A0AAW1UNY0_9CUCU</name>
<proteinExistence type="predicted"/>
<organism evidence="2 3">
    <name type="scientific">Henosepilachna vigintioctopunctata</name>
    <dbReference type="NCBI Taxonomy" id="420089"/>
    <lineage>
        <taxon>Eukaryota</taxon>
        <taxon>Metazoa</taxon>
        <taxon>Ecdysozoa</taxon>
        <taxon>Arthropoda</taxon>
        <taxon>Hexapoda</taxon>
        <taxon>Insecta</taxon>
        <taxon>Pterygota</taxon>
        <taxon>Neoptera</taxon>
        <taxon>Endopterygota</taxon>
        <taxon>Coleoptera</taxon>
        <taxon>Polyphaga</taxon>
        <taxon>Cucujiformia</taxon>
        <taxon>Coccinelloidea</taxon>
        <taxon>Coccinellidae</taxon>
        <taxon>Epilachninae</taxon>
        <taxon>Epilachnini</taxon>
        <taxon>Henosepilachna</taxon>
    </lineage>
</organism>
<comment type="caution">
    <text evidence="2">The sequence shown here is derived from an EMBL/GenBank/DDBJ whole genome shotgun (WGS) entry which is preliminary data.</text>
</comment>
<evidence type="ECO:0000313" key="3">
    <source>
        <dbReference type="Proteomes" id="UP001431783"/>
    </source>
</evidence>
<dbReference type="CDD" id="cd20917">
    <property type="entry name" value="DCAF15-NTD"/>
    <property type="match status" value="1"/>
</dbReference>
<gene>
    <name evidence="2" type="ORF">WA026_017221</name>
</gene>
<feature type="domain" description="DDB1- and CUL4-associated factor 15 WD40 repeat-containing" evidence="1">
    <location>
        <begin position="62"/>
        <end position="264"/>
    </location>
</feature>
<evidence type="ECO:0000313" key="2">
    <source>
        <dbReference type="EMBL" id="KAK9881702.1"/>
    </source>
</evidence>
<dbReference type="GO" id="GO:0080008">
    <property type="term" value="C:Cul4-RING E3 ubiquitin ligase complex"/>
    <property type="evidence" value="ECO:0007669"/>
    <property type="project" value="TreeGrafter"/>
</dbReference>
<evidence type="ECO:0000259" key="1">
    <source>
        <dbReference type="Pfam" id="PF14939"/>
    </source>
</evidence>